<dbReference type="Proteomes" id="UP000490922">
    <property type="component" value="Unassembled WGS sequence"/>
</dbReference>
<feature type="domain" description="Non-reducing end beta-L-arabinofuranosidase-like GH127 C-terminal" evidence="4">
    <location>
        <begin position="579"/>
        <end position="697"/>
    </location>
</feature>
<feature type="signal peptide" evidence="1">
    <location>
        <begin position="1"/>
        <end position="23"/>
    </location>
</feature>
<evidence type="ECO:0008006" key="7">
    <source>
        <dbReference type="Google" id="ProtNLM"/>
    </source>
</evidence>
<dbReference type="InterPro" id="IPR012878">
    <property type="entry name" value="Beta-AFase-like_GH127_cat"/>
</dbReference>
<gene>
    <name evidence="5" type="ORF">F6464_13640</name>
</gene>
<dbReference type="AlphaFoldDB" id="A0A7J5A8Y0"/>
<organism evidence="5 6">
    <name type="scientific">Flavobacterium luteum</name>
    <dbReference type="NCBI Taxonomy" id="2026654"/>
    <lineage>
        <taxon>Bacteria</taxon>
        <taxon>Pseudomonadati</taxon>
        <taxon>Bacteroidota</taxon>
        <taxon>Flavobacteriia</taxon>
        <taxon>Flavobacteriales</taxon>
        <taxon>Flavobacteriaceae</taxon>
        <taxon>Flavobacterium</taxon>
    </lineage>
</organism>
<dbReference type="OrthoDB" id="9757939at2"/>
<dbReference type="InterPro" id="IPR049046">
    <property type="entry name" value="Beta-AFase-like_GH127_middle"/>
</dbReference>
<dbReference type="SUPFAM" id="SSF48208">
    <property type="entry name" value="Six-hairpin glycosidases"/>
    <property type="match status" value="1"/>
</dbReference>
<dbReference type="Pfam" id="PF07944">
    <property type="entry name" value="Beta-AFase-like_GH127_cat"/>
    <property type="match status" value="1"/>
</dbReference>
<dbReference type="PANTHER" id="PTHR43465">
    <property type="entry name" value="DUF1680 DOMAIN PROTEIN (AFU_ORTHOLOGUE AFUA_1G08910)"/>
    <property type="match status" value="1"/>
</dbReference>
<keyword evidence="1" id="KW-0732">Signal</keyword>
<evidence type="ECO:0000313" key="6">
    <source>
        <dbReference type="Proteomes" id="UP000490922"/>
    </source>
</evidence>
<dbReference type="InterPro" id="IPR049174">
    <property type="entry name" value="Beta-AFase-like"/>
</dbReference>
<dbReference type="EMBL" id="WAEM01000011">
    <property type="protein sequence ID" value="KAB1154026.1"/>
    <property type="molecule type" value="Genomic_DNA"/>
</dbReference>
<feature type="domain" description="Non-reducing end beta-L-arabinofuranosidase-like GH127 catalytic" evidence="2">
    <location>
        <begin position="65"/>
        <end position="468"/>
    </location>
</feature>
<accession>A0A7J5A8Y0</accession>
<dbReference type="Pfam" id="PF20737">
    <property type="entry name" value="Glyco_hydro127C"/>
    <property type="match status" value="1"/>
</dbReference>
<keyword evidence="6" id="KW-1185">Reference proteome</keyword>
<evidence type="ECO:0000259" key="3">
    <source>
        <dbReference type="Pfam" id="PF20736"/>
    </source>
</evidence>
<dbReference type="PANTHER" id="PTHR43465:SF1">
    <property type="entry name" value="NON-REDUCING END BETA-L-ARABINOFURANOSIDASE"/>
    <property type="match status" value="1"/>
</dbReference>
<dbReference type="Gene3D" id="1.50.10.20">
    <property type="match status" value="1"/>
</dbReference>
<evidence type="ECO:0000256" key="1">
    <source>
        <dbReference type="SAM" id="SignalP"/>
    </source>
</evidence>
<proteinExistence type="predicted"/>
<feature type="chain" id="PRO_5029528070" description="Glycoside hydrolase family 127 protein" evidence="1">
    <location>
        <begin position="24"/>
        <end position="702"/>
    </location>
</feature>
<dbReference type="GO" id="GO:0005975">
    <property type="term" value="P:carbohydrate metabolic process"/>
    <property type="evidence" value="ECO:0007669"/>
    <property type="project" value="InterPro"/>
</dbReference>
<evidence type="ECO:0000313" key="5">
    <source>
        <dbReference type="EMBL" id="KAB1154026.1"/>
    </source>
</evidence>
<comment type="caution">
    <text evidence="5">The sequence shown here is derived from an EMBL/GenBank/DDBJ whole genome shotgun (WGS) entry which is preliminary data.</text>
</comment>
<evidence type="ECO:0000259" key="2">
    <source>
        <dbReference type="Pfam" id="PF07944"/>
    </source>
</evidence>
<feature type="domain" description="Non-reducing end beta-L-arabinofuranosidase-like GH127 middle" evidence="3">
    <location>
        <begin position="478"/>
        <end position="575"/>
    </location>
</feature>
<reference evidence="5 6" key="1">
    <citation type="submission" date="2019-09" db="EMBL/GenBank/DDBJ databases">
        <title>Flavobacterium sp. nov., isolated from glacier ice.</title>
        <authorList>
            <person name="Liu Q."/>
        </authorList>
    </citation>
    <scope>NUCLEOTIDE SEQUENCE [LARGE SCALE GENOMIC DNA]</scope>
    <source>
        <strain evidence="5 6">NBRC 112527</strain>
    </source>
</reference>
<dbReference type="InterPro" id="IPR008928">
    <property type="entry name" value="6-hairpin_glycosidase_sf"/>
</dbReference>
<dbReference type="Pfam" id="PF20736">
    <property type="entry name" value="Glyco_hydro127M"/>
    <property type="match status" value="1"/>
</dbReference>
<evidence type="ECO:0000259" key="4">
    <source>
        <dbReference type="Pfam" id="PF20737"/>
    </source>
</evidence>
<sequence>MKTKIVLFLVLNTLMGISYSINAQTVTVKHATSKAKTSDGLPAADFIVDHSKSEHSQLRPLPFDAVQWTNGFWADHFKQLTDVTLDESWRLLADPNAGHVLDNLRNAAKPGVGEYVGTTWHEEWLYKWIEAAACVWRVTRNPDIERRMNEAISIIGAAQQPDGYLSAKKLVKKEPRFQDPKDHEIYNMGHLITAGVIHYRMTGKDTLLNIAKRSANFLCKTMGVTVKPYMAHNPSVLMGLVELYRLTGEKKYLDCAQMIVDRRGENPKKQSMNNFVPGYEGSDIIQDRVPVRKSTEVVGHNVFFTYLYTGATDLCAETGEQTLDSAITGLWDDLTLHKMFIHGGVSAQASGLSNNTHVAEAAGNPYELPNSSCYNETCGQIGTFMWAYRMLANHPDGQYADVMEREMYNGFLPAMSLDGKLWFYRNILRRYEEDYKVKGGTDMNNRQSLGRKQICCPSNLLRTIAQLSAYFYSIDDSGVWVHQYGGNKLNCKLVTGDAFSIEQITDYPWSGDIQVVVHKAPSKSVAIRLRVPNWANKASFAINGKQLTNTPVEQGYVTIVQNWKAGDKITINFPLETTLMTADPRVEETRNQVAVMRGPVLYCLESPDLPSGYDVPSVFIPSNSTFKPVLGMSGINNEISNQTFSLQGTGIFKQDALKAPLYRPFNQEAGKSFDLTLIPYYAWANRSKKTTMSVWLPIVVKE</sequence>
<name>A0A7J5A8Y0_9FLAO</name>
<protein>
    <recommendedName>
        <fullName evidence="7">Glycoside hydrolase family 127 protein</fullName>
    </recommendedName>
</protein>
<dbReference type="InterPro" id="IPR049049">
    <property type="entry name" value="Beta-AFase-like_GH127_C"/>
</dbReference>
<dbReference type="RefSeq" id="WP_151108511.1">
    <property type="nucleotide sequence ID" value="NZ_WAEM01000011.1"/>
</dbReference>